<feature type="zinc finger region" description="dksA C4-type" evidence="4">
    <location>
        <begin position="79"/>
        <end position="103"/>
    </location>
</feature>
<dbReference type="PANTHER" id="PTHR33823">
    <property type="entry name" value="RNA POLYMERASE-BINDING TRANSCRIPTION FACTOR DKSA-RELATED"/>
    <property type="match status" value="1"/>
</dbReference>
<dbReference type="Pfam" id="PF01258">
    <property type="entry name" value="zf-dskA_traR"/>
    <property type="match status" value="1"/>
</dbReference>
<dbReference type="InterPro" id="IPR000962">
    <property type="entry name" value="Znf_DskA_TraR"/>
</dbReference>
<reference evidence="7 8" key="1">
    <citation type="submission" date="2016-10" db="EMBL/GenBank/DDBJ databases">
        <authorList>
            <person name="de Groot N.N."/>
        </authorList>
    </citation>
    <scope>NUCLEOTIDE SEQUENCE [LARGE SCALE GENOMIC DNA]</scope>
    <source>
        <strain evidence="7 8">CGMCC 1.11030</strain>
    </source>
</reference>
<dbReference type="OrthoDB" id="1121111at2"/>
<dbReference type="GO" id="GO:0008270">
    <property type="term" value="F:zinc ion binding"/>
    <property type="evidence" value="ECO:0007669"/>
    <property type="project" value="UniProtKB-KW"/>
</dbReference>
<protein>
    <submittedName>
        <fullName evidence="7">Transcriptional regulator, TraR/DksA family</fullName>
    </submittedName>
</protein>
<dbReference type="Proteomes" id="UP000199377">
    <property type="component" value="Unassembled WGS sequence"/>
</dbReference>
<dbReference type="EMBL" id="FOQH01000006">
    <property type="protein sequence ID" value="SFI37033.1"/>
    <property type="molecule type" value="Genomic_DNA"/>
</dbReference>
<dbReference type="AlphaFoldDB" id="A0A1I3HN32"/>
<keyword evidence="3" id="KW-0862">Zinc</keyword>
<sequence length="107" mass="11669">MIHVPHFKSVLETRLAELEARLRRIETDLDATPVADFEDRATERGNDEVLEELGAAGLNEIRQIRAALDRVAQGTFGACVDCGEAIDEKRLALVPHAALCTACAART</sequence>
<dbReference type="InterPro" id="IPR048487">
    <property type="entry name" value="DksA-like_N"/>
</dbReference>
<evidence type="ECO:0000256" key="4">
    <source>
        <dbReference type="PROSITE-ProRule" id="PRU00510"/>
    </source>
</evidence>
<dbReference type="SUPFAM" id="SSF57716">
    <property type="entry name" value="Glucocorticoid receptor-like (DNA-binding domain)"/>
    <property type="match status" value="1"/>
</dbReference>
<name>A0A1I3HN32_9RHOB</name>
<evidence type="ECO:0000259" key="5">
    <source>
        <dbReference type="Pfam" id="PF01258"/>
    </source>
</evidence>
<evidence type="ECO:0000256" key="2">
    <source>
        <dbReference type="ARBA" id="ARBA00022771"/>
    </source>
</evidence>
<keyword evidence="1" id="KW-0479">Metal-binding</keyword>
<dbReference type="SUPFAM" id="SSF109635">
    <property type="entry name" value="DnaK suppressor protein DksA, alpha-hairpin domain"/>
    <property type="match status" value="1"/>
</dbReference>
<dbReference type="PANTHER" id="PTHR33823:SF4">
    <property type="entry name" value="GENERAL STRESS PROTEIN 16O"/>
    <property type="match status" value="1"/>
</dbReference>
<evidence type="ECO:0000256" key="1">
    <source>
        <dbReference type="ARBA" id="ARBA00022723"/>
    </source>
</evidence>
<proteinExistence type="predicted"/>
<accession>A0A1I3HN32</accession>
<gene>
    <name evidence="7" type="ORF">SAMN05216258_10681</name>
</gene>
<feature type="domain" description="Zinc finger DksA/TraR C4-type" evidence="5">
    <location>
        <begin position="74"/>
        <end position="106"/>
    </location>
</feature>
<dbReference type="Pfam" id="PF21173">
    <property type="entry name" value="DksA-like_N"/>
    <property type="match status" value="1"/>
</dbReference>
<evidence type="ECO:0000256" key="3">
    <source>
        <dbReference type="ARBA" id="ARBA00022833"/>
    </source>
</evidence>
<dbReference type="PROSITE" id="PS51128">
    <property type="entry name" value="ZF_DKSA_2"/>
    <property type="match status" value="1"/>
</dbReference>
<dbReference type="STRING" id="1114924.SAMN05216258_10681"/>
<evidence type="ECO:0000313" key="8">
    <source>
        <dbReference type="Proteomes" id="UP000199377"/>
    </source>
</evidence>
<dbReference type="Gene3D" id="1.20.120.910">
    <property type="entry name" value="DksA, coiled-coil domain"/>
    <property type="match status" value="1"/>
</dbReference>
<keyword evidence="8" id="KW-1185">Reference proteome</keyword>
<dbReference type="RefSeq" id="WP_092860446.1">
    <property type="nucleotide sequence ID" value="NZ_FOQH01000006.1"/>
</dbReference>
<evidence type="ECO:0000259" key="6">
    <source>
        <dbReference type="Pfam" id="PF21173"/>
    </source>
</evidence>
<keyword evidence="2" id="KW-0863">Zinc-finger</keyword>
<evidence type="ECO:0000313" key="7">
    <source>
        <dbReference type="EMBL" id="SFI37033.1"/>
    </source>
</evidence>
<organism evidence="7 8">
    <name type="scientific">Albimonas pacifica</name>
    <dbReference type="NCBI Taxonomy" id="1114924"/>
    <lineage>
        <taxon>Bacteria</taxon>
        <taxon>Pseudomonadati</taxon>
        <taxon>Pseudomonadota</taxon>
        <taxon>Alphaproteobacteria</taxon>
        <taxon>Rhodobacterales</taxon>
        <taxon>Paracoccaceae</taxon>
        <taxon>Albimonas</taxon>
    </lineage>
</organism>
<feature type="domain" description="DnaK suppressor protein-like N-terminal" evidence="6">
    <location>
        <begin position="7"/>
        <end position="71"/>
    </location>
</feature>
<dbReference type="InterPro" id="IPR037187">
    <property type="entry name" value="DnaK_N"/>
</dbReference>